<dbReference type="GO" id="GO:0008610">
    <property type="term" value="P:lipid biosynthetic process"/>
    <property type="evidence" value="ECO:0007669"/>
    <property type="project" value="InterPro"/>
</dbReference>
<dbReference type="GO" id="GO:0005506">
    <property type="term" value="F:iron ion binding"/>
    <property type="evidence" value="ECO:0007669"/>
    <property type="project" value="InterPro"/>
</dbReference>
<dbReference type="Pfam" id="PF04116">
    <property type="entry name" value="FA_hydroxylase"/>
    <property type="match status" value="1"/>
</dbReference>
<evidence type="ECO:0000259" key="5">
    <source>
        <dbReference type="Pfam" id="PF04116"/>
    </source>
</evidence>
<proteinExistence type="predicted"/>
<evidence type="ECO:0000313" key="7">
    <source>
        <dbReference type="Proteomes" id="UP000241769"/>
    </source>
</evidence>
<keyword evidence="2" id="KW-0812">Transmembrane</keyword>
<comment type="caution">
    <text evidence="6">The sequence shown here is derived from an EMBL/GenBank/DDBJ whole genome shotgun (WGS) entry which is preliminary data.</text>
</comment>
<dbReference type="STRING" id="1890364.A0A2P6MMQ9"/>
<dbReference type="AlphaFoldDB" id="A0A2P6MMQ9"/>
<evidence type="ECO:0000256" key="1">
    <source>
        <dbReference type="ARBA" id="ARBA00004370"/>
    </source>
</evidence>
<dbReference type="PANTHER" id="PTHR11863">
    <property type="entry name" value="STEROL DESATURASE"/>
    <property type="match status" value="1"/>
</dbReference>
<organism evidence="6 7">
    <name type="scientific">Planoprotostelium fungivorum</name>
    <dbReference type="NCBI Taxonomy" id="1890364"/>
    <lineage>
        <taxon>Eukaryota</taxon>
        <taxon>Amoebozoa</taxon>
        <taxon>Evosea</taxon>
        <taxon>Variosea</taxon>
        <taxon>Cavosteliida</taxon>
        <taxon>Cavosteliaceae</taxon>
        <taxon>Planoprotostelium</taxon>
    </lineage>
</organism>
<accession>A0A2P6MMQ9</accession>
<name>A0A2P6MMQ9_9EUKA</name>
<keyword evidence="3" id="KW-1133">Transmembrane helix</keyword>
<protein>
    <recommendedName>
        <fullName evidence="5">Fatty acid hydroxylase domain-containing protein</fullName>
    </recommendedName>
</protein>
<dbReference type="GO" id="GO:0016491">
    <property type="term" value="F:oxidoreductase activity"/>
    <property type="evidence" value="ECO:0007669"/>
    <property type="project" value="InterPro"/>
</dbReference>
<evidence type="ECO:0000313" key="6">
    <source>
        <dbReference type="EMBL" id="PRP72987.1"/>
    </source>
</evidence>
<comment type="subcellular location">
    <subcellularLocation>
        <location evidence="1">Membrane</location>
    </subcellularLocation>
</comment>
<evidence type="ECO:0000256" key="2">
    <source>
        <dbReference type="ARBA" id="ARBA00022692"/>
    </source>
</evidence>
<reference evidence="6 7" key="1">
    <citation type="journal article" date="2018" name="Genome Biol. Evol.">
        <title>Multiple Roots of Fruiting Body Formation in Amoebozoa.</title>
        <authorList>
            <person name="Hillmann F."/>
            <person name="Forbes G."/>
            <person name="Novohradska S."/>
            <person name="Ferling I."/>
            <person name="Riege K."/>
            <person name="Groth M."/>
            <person name="Westermann M."/>
            <person name="Marz M."/>
            <person name="Spaller T."/>
            <person name="Winckler T."/>
            <person name="Schaap P."/>
            <person name="Glockner G."/>
        </authorList>
    </citation>
    <scope>NUCLEOTIDE SEQUENCE [LARGE SCALE GENOMIC DNA]</scope>
    <source>
        <strain evidence="6 7">Jena</strain>
    </source>
</reference>
<dbReference type="OrthoDB" id="1658724at2759"/>
<sequence length="286" mass="33550">MDQAMLNVTTNHFSMSPLEGTWLWFYSLHSNPALVTAVVCFALHELIWFGGWLFSALLDYVPSVQKYKLQSEKVLTSEQWWKCTWGCLLSHFFIQLPMMLGFHPAAEFVGVKILEVPFPPWWKVILQITACAIFEDTYYYWFHRALHWGPLYAHIHKQHHEFSAPRFGSTAEYAHPLETLILGMGTIGGPLLIAVTTQDIHMFTVMCWMIFRMLQSLESHCGYELPYGFKTVIPFWSGADHHDYHHQAFTNCYATSFRWWDSLMGTDMRYHAFRQRQHKEKASKQK</sequence>
<dbReference type="EMBL" id="MDYQ01000718">
    <property type="protein sequence ID" value="PRP72987.1"/>
    <property type="molecule type" value="Genomic_DNA"/>
</dbReference>
<dbReference type="InterPro" id="IPR006694">
    <property type="entry name" value="Fatty_acid_hydroxylase"/>
</dbReference>
<dbReference type="InterPro" id="IPR050307">
    <property type="entry name" value="Sterol_Desaturase_Related"/>
</dbReference>
<evidence type="ECO:0000256" key="4">
    <source>
        <dbReference type="ARBA" id="ARBA00023136"/>
    </source>
</evidence>
<keyword evidence="4" id="KW-0472">Membrane</keyword>
<dbReference type="FunCoup" id="A0A2P6MMQ9">
    <property type="interactions" value="127"/>
</dbReference>
<feature type="domain" description="Fatty acid hydroxylase" evidence="5">
    <location>
        <begin position="129"/>
        <end position="266"/>
    </location>
</feature>
<gene>
    <name evidence="6" type="ORF">PROFUN_14650</name>
</gene>
<dbReference type="GO" id="GO:0016020">
    <property type="term" value="C:membrane"/>
    <property type="evidence" value="ECO:0007669"/>
    <property type="project" value="UniProtKB-SubCell"/>
</dbReference>
<dbReference type="Proteomes" id="UP000241769">
    <property type="component" value="Unassembled WGS sequence"/>
</dbReference>
<evidence type="ECO:0000256" key="3">
    <source>
        <dbReference type="ARBA" id="ARBA00022989"/>
    </source>
</evidence>
<dbReference type="InParanoid" id="A0A2P6MMQ9"/>
<keyword evidence="7" id="KW-1185">Reference proteome</keyword>